<dbReference type="GO" id="GO:0022857">
    <property type="term" value="F:transmembrane transporter activity"/>
    <property type="evidence" value="ECO:0007669"/>
    <property type="project" value="InterPro"/>
</dbReference>
<evidence type="ECO:0000313" key="9">
    <source>
        <dbReference type="Proteomes" id="UP000243719"/>
    </source>
</evidence>
<dbReference type="InterPro" id="IPR050189">
    <property type="entry name" value="MFS_Efflux_Transporters"/>
</dbReference>
<dbReference type="GO" id="GO:0005886">
    <property type="term" value="C:plasma membrane"/>
    <property type="evidence" value="ECO:0007669"/>
    <property type="project" value="UniProtKB-SubCell"/>
</dbReference>
<keyword evidence="9" id="KW-1185">Reference proteome</keyword>
<dbReference type="InterPro" id="IPR020846">
    <property type="entry name" value="MFS_dom"/>
</dbReference>
<keyword evidence="2" id="KW-1003">Cell membrane</keyword>
<proteinExistence type="predicted"/>
<feature type="transmembrane region" description="Helical" evidence="6">
    <location>
        <begin position="304"/>
        <end position="321"/>
    </location>
</feature>
<evidence type="ECO:0000256" key="6">
    <source>
        <dbReference type="SAM" id="Phobius"/>
    </source>
</evidence>
<feature type="transmembrane region" description="Helical" evidence="6">
    <location>
        <begin position="175"/>
        <end position="196"/>
    </location>
</feature>
<accession>A0A1H2PIU3</accession>
<dbReference type="SUPFAM" id="SSF103473">
    <property type="entry name" value="MFS general substrate transporter"/>
    <property type="match status" value="1"/>
</dbReference>
<organism evidence="8 9">
    <name type="scientific">Chitinasiproducens palmae</name>
    <dbReference type="NCBI Taxonomy" id="1770053"/>
    <lineage>
        <taxon>Bacteria</taxon>
        <taxon>Pseudomonadati</taxon>
        <taxon>Pseudomonadota</taxon>
        <taxon>Betaproteobacteria</taxon>
        <taxon>Burkholderiales</taxon>
        <taxon>Burkholderiaceae</taxon>
        <taxon>Chitinasiproducens</taxon>
    </lineage>
</organism>
<feature type="transmembrane region" description="Helical" evidence="6">
    <location>
        <begin position="117"/>
        <end position="138"/>
    </location>
</feature>
<dbReference type="EMBL" id="FNLO01000001">
    <property type="protein sequence ID" value="SDV46226.1"/>
    <property type="molecule type" value="Genomic_DNA"/>
</dbReference>
<dbReference type="InterPro" id="IPR011701">
    <property type="entry name" value="MFS"/>
</dbReference>
<evidence type="ECO:0000256" key="5">
    <source>
        <dbReference type="ARBA" id="ARBA00023136"/>
    </source>
</evidence>
<comment type="subcellular location">
    <subcellularLocation>
        <location evidence="1">Cell membrane</location>
        <topology evidence="1">Multi-pass membrane protein</topology>
    </subcellularLocation>
</comment>
<dbReference type="CDD" id="cd17324">
    <property type="entry name" value="MFS_NepI_like"/>
    <property type="match status" value="1"/>
</dbReference>
<evidence type="ECO:0000256" key="2">
    <source>
        <dbReference type="ARBA" id="ARBA00022475"/>
    </source>
</evidence>
<evidence type="ECO:0000256" key="4">
    <source>
        <dbReference type="ARBA" id="ARBA00022989"/>
    </source>
</evidence>
<evidence type="ECO:0000259" key="7">
    <source>
        <dbReference type="PROSITE" id="PS50850"/>
    </source>
</evidence>
<name>A0A1H2PIU3_9BURK</name>
<evidence type="ECO:0000313" key="8">
    <source>
        <dbReference type="EMBL" id="SDV46226.1"/>
    </source>
</evidence>
<feature type="transmembrane region" description="Helical" evidence="6">
    <location>
        <begin position="256"/>
        <end position="274"/>
    </location>
</feature>
<dbReference type="AlphaFoldDB" id="A0A1H2PIU3"/>
<reference evidence="9" key="1">
    <citation type="submission" date="2016-09" db="EMBL/GenBank/DDBJ databases">
        <authorList>
            <person name="Varghese N."/>
            <person name="Submissions S."/>
        </authorList>
    </citation>
    <scope>NUCLEOTIDE SEQUENCE [LARGE SCALE GENOMIC DNA]</scope>
    <source>
        <strain evidence="9">JS23</strain>
    </source>
</reference>
<dbReference type="STRING" id="1770053.SAMN05216551_101184"/>
<dbReference type="PANTHER" id="PTHR43124:SF10">
    <property type="entry name" value="PURINE EFFLUX PUMP PBUE"/>
    <property type="match status" value="1"/>
</dbReference>
<sequence length="396" mass="39837">MRVRIRRAGPAGCRMSRMSRVIAPLALAMFALGLDAFVVAGLLPAIATQFGVDTAQAGQAVSAFTLCYALSAPIFATLLAGRSVRRVLLAALGLFTLANASSALAPDFGILLLTRALAGIGAGVFAPLALAGAAALVPPARRGRALGLTMGGMSCGTVLGVPLGLWLAHRAGWQSTLWLVAACGAIGFAGIALRLPDVPAAPPPSLRQRLAMLLDRRVAVTVAVTFLIGVGSLGLYTYVAPILATGGGVTDPTPYFWAWGVGGVAASVSIGTLIDRTGRPRALMAVVLATMSVALALLPSTAGISIASIAVFAVWGAMGWSTAAPQQHILLGLQPRHGGAAVALNSSCSYLGSAAGAVAGGALLAGGMPATRLPFVGAAVIALALLLQWRSLRAGA</sequence>
<feature type="transmembrane region" description="Helical" evidence="6">
    <location>
        <begin position="217"/>
        <end position="236"/>
    </location>
</feature>
<feature type="transmembrane region" description="Helical" evidence="6">
    <location>
        <begin position="21"/>
        <end position="47"/>
    </location>
</feature>
<keyword evidence="5 6" id="KW-0472">Membrane</keyword>
<evidence type="ECO:0000256" key="1">
    <source>
        <dbReference type="ARBA" id="ARBA00004651"/>
    </source>
</evidence>
<gene>
    <name evidence="8" type="ORF">SAMN05216551_101184</name>
</gene>
<feature type="transmembrane region" description="Helical" evidence="6">
    <location>
        <begin position="371"/>
        <end position="389"/>
    </location>
</feature>
<dbReference type="Gene3D" id="1.20.1250.20">
    <property type="entry name" value="MFS general substrate transporter like domains"/>
    <property type="match status" value="1"/>
</dbReference>
<dbReference type="PROSITE" id="PS50850">
    <property type="entry name" value="MFS"/>
    <property type="match status" value="1"/>
</dbReference>
<dbReference type="Pfam" id="PF07690">
    <property type="entry name" value="MFS_1"/>
    <property type="match status" value="1"/>
</dbReference>
<evidence type="ECO:0000256" key="3">
    <source>
        <dbReference type="ARBA" id="ARBA00022692"/>
    </source>
</evidence>
<dbReference type="Proteomes" id="UP000243719">
    <property type="component" value="Unassembled WGS sequence"/>
</dbReference>
<protein>
    <submittedName>
        <fullName evidence="8">Predicted arabinose efflux permease, MFS family</fullName>
    </submittedName>
</protein>
<feature type="transmembrane region" description="Helical" evidence="6">
    <location>
        <begin position="59"/>
        <end position="80"/>
    </location>
</feature>
<feature type="domain" description="Major facilitator superfamily (MFS) profile" evidence="7">
    <location>
        <begin position="21"/>
        <end position="396"/>
    </location>
</feature>
<feature type="transmembrane region" description="Helical" evidence="6">
    <location>
        <begin position="145"/>
        <end position="169"/>
    </location>
</feature>
<keyword evidence="4 6" id="KW-1133">Transmembrane helix</keyword>
<dbReference type="InterPro" id="IPR036259">
    <property type="entry name" value="MFS_trans_sf"/>
</dbReference>
<dbReference type="PANTHER" id="PTHR43124">
    <property type="entry name" value="PURINE EFFLUX PUMP PBUE"/>
    <property type="match status" value="1"/>
</dbReference>
<feature type="transmembrane region" description="Helical" evidence="6">
    <location>
        <begin position="87"/>
        <end position="105"/>
    </location>
</feature>
<keyword evidence="3 6" id="KW-0812">Transmembrane</keyword>